<organism evidence="1 2">
    <name type="scientific">Rotaria socialis</name>
    <dbReference type="NCBI Taxonomy" id="392032"/>
    <lineage>
        <taxon>Eukaryota</taxon>
        <taxon>Metazoa</taxon>
        <taxon>Spiralia</taxon>
        <taxon>Gnathifera</taxon>
        <taxon>Rotifera</taxon>
        <taxon>Eurotatoria</taxon>
        <taxon>Bdelloidea</taxon>
        <taxon>Philodinida</taxon>
        <taxon>Philodinidae</taxon>
        <taxon>Rotaria</taxon>
    </lineage>
</organism>
<proteinExistence type="predicted"/>
<name>A0A822GNA8_9BILA</name>
<dbReference type="EMBL" id="CAJOBR010097710">
    <property type="protein sequence ID" value="CAF5148890.1"/>
    <property type="molecule type" value="Genomic_DNA"/>
</dbReference>
<dbReference type="AlphaFoldDB" id="A0A822GNA8"/>
<sequence length="34" mass="3879">MCEERGLTFDMKLFEEARQKSLTASQQTSGEQAQ</sequence>
<evidence type="ECO:0000313" key="2">
    <source>
        <dbReference type="Proteomes" id="UP000663848"/>
    </source>
</evidence>
<reference evidence="1" key="1">
    <citation type="submission" date="2021-02" db="EMBL/GenBank/DDBJ databases">
        <authorList>
            <person name="Nowell W R."/>
        </authorList>
    </citation>
    <scope>NUCLEOTIDE SEQUENCE</scope>
</reference>
<protein>
    <submittedName>
        <fullName evidence="1">Uncharacterized protein</fullName>
    </submittedName>
</protein>
<accession>A0A822GNA8</accession>
<gene>
    <name evidence="1" type="ORF">QYT958_LOCUS48364</name>
</gene>
<comment type="caution">
    <text evidence="1">The sequence shown here is derived from an EMBL/GenBank/DDBJ whole genome shotgun (WGS) entry which is preliminary data.</text>
</comment>
<feature type="non-terminal residue" evidence="1">
    <location>
        <position position="34"/>
    </location>
</feature>
<evidence type="ECO:0000313" key="1">
    <source>
        <dbReference type="EMBL" id="CAF5148890.1"/>
    </source>
</evidence>
<dbReference type="Proteomes" id="UP000663848">
    <property type="component" value="Unassembled WGS sequence"/>
</dbReference>